<dbReference type="Gene3D" id="1.10.260.40">
    <property type="entry name" value="lambda repressor-like DNA-binding domains"/>
    <property type="match status" value="1"/>
</dbReference>
<evidence type="ECO:0000259" key="4">
    <source>
        <dbReference type="PROSITE" id="PS50932"/>
    </source>
</evidence>
<keyword evidence="3" id="KW-0804">Transcription</keyword>
<dbReference type="Pfam" id="PF13377">
    <property type="entry name" value="Peripla_BP_3"/>
    <property type="match status" value="1"/>
</dbReference>
<dbReference type="PROSITE" id="PS50932">
    <property type="entry name" value="HTH_LACI_2"/>
    <property type="match status" value="1"/>
</dbReference>
<dbReference type="SUPFAM" id="SSF53822">
    <property type="entry name" value="Periplasmic binding protein-like I"/>
    <property type="match status" value="1"/>
</dbReference>
<dbReference type="InterPro" id="IPR046335">
    <property type="entry name" value="LacI/GalR-like_sensor"/>
</dbReference>
<dbReference type="InterPro" id="IPR000843">
    <property type="entry name" value="HTH_LacI"/>
</dbReference>
<comment type="caution">
    <text evidence="5">The sequence shown here is derived from an EMBL/GenBank/DDBJ whole genome shotgun (WGS) entry which is preliminary data.</text>
</comment>
<evidence type="ECO:0000313" key="5">
    <source>
        <dbReference type="EMBL" id="MBG0568391.1"/>
    </source>
</evidence>
<dbReference type="InterPro" id="IPR010982">
    <property type="entry name" value="Lambda_DNA-bd_dom_sf"/>
</dbReference>
<dbReference type="Pfam" id="PF00356">
    <property type="entry name" value="LacI"/>
    <property type="match status" value="1"/>
</dbReference>
<dbReference type="AlphaFoldDB" id="A0A931CL32"/>
<evidence type="ECO:0000313" key="6">
    <source>
        <dbReference type="Proteomes" id="UP000598146"/>
    </source>
</evidence>
<sequence length="317" mass="33875">MERRRPAALPVSTVRELAAETGLSIATISRVLNGHANVAPHTRDLVLRAAGRQPRAGSVHVHCPYPLDEYFGPMVSSIVDTLELHGLTTVLGGRPGRSGIDGGILILPPESAADLSRLRDQGFPFVVLDPRTPPPPDIAAVSAAHLTGARALMTHLVQHGHRRVGIIAGPREWLVTDARMAGYAAALAEVGVLPAPDLLRFIEPTVQLGYRAAAELLDHPARPTALACFNDKIAVGALRAARERGLRVPADLSIAGFDDAEISRATDPMLTTVRQPLAELGRMAVTLLLRMINLHDLDARHVELATDLIIRDSTGPA</sequence>
<keyword evidence="1" id="KW-0805">Transcription regulation</keyword>
<dbReference type="GO" id="GO:0003700">
    <property type="term" value="F:DNA-binding transcription factor activity"/>
    <property type="evidence" value="ECO:0007669"/>
    <property type="project" value="TreeGrafter"/>
</dbReference>
<dbReference type="Proteomes" id="UP000598146">
    <property type="component" value="Unassembled WGS sequence"/>
</dbReference>
<evidence type="ECO:0000256" key="3">
    <source>
        <dbReference type="ARBA" id="ARBA00023163"/>
    </source>
</evidence>
<dbReference type="GO" id="GO:0000976">
    <property type="term" value="F:transcription cis-regulatory region binding"/>
    <property type="evidence" value="ECO:0007669"/>
    <property type="project" value="TreeGrafter"/>
</dbReference>
<evidence type="ECO:0000256" key="2">
    <source>
        <dbReference type="ARBA" id="ARBA00023125"/>
    </source>
</evidence>
<dbReference type="EMBL" id="JADQTO010000037">
    <property type="protein sequence ID" value="MBG0568391.1"/>
    <property type="molecule type" value="Genomic_DNA"/>
</dbReference>
<gene>
    <name evidence="5" type="ORF">I4J89_43905</name>
</gene>
<keyword evidence="2 5" id="KW-0238">DNA-binding</keyword>
<dbReference type="Gene3D" id="3.40.50.2300">
    <property type="match status" value="2"/>
</dbReference>
<proteinExistence type="predicted"/>
<accession>A0A931CL32</accession>
<dbReference type="CDD" id="cd01392">
    <property type="entry name" value="HTH_LacI"/>
    <property type="match status" value="1"/>
</dbReference>
<protein>
    <submittedName>
        <fullName evidence="5">LacI family DNA-binding transcriptional regulator</fullName>
    </submittedName>
</protein>
<organism evidence="5 6">
    <name type="scientific">Actinoplanes aureus</name>
    <dbReference type="NCBI Taxonomy" id="2792083"/>
    <lineage>
        <taxon>Bacteria</taxon>
        <taxon>Bacillati</taxon>
        <taxon>Actinomycetota</taxon>
        <taxon>Actinomycetes</taxon>
        <taxon>Micromonosporales</taxon>
        <taxon>Micromonosporaceae</taxon>
        <taxon>Actinoplanes</taxon>
    </lineage>
</organism>
<dbReference type="SUPFAM" id="SSF47413">
    <property type="entry name" value="lambda repressor-like DNA-binding domains"/>
    <property type="match status" value="1"/>
</dbReference>
<dbReference type="InterPro" id="IPR028082">
    <property type="entry name" value="Peripla_BP_I"/>
</dbReference>
<dbReference type="PANTHER" id="PTHR30146:SF153">
    <property type="entry name" value="LACTOSE OPERON REPRESSOR"/>
    <property type="match status" value="1"/>
</dbReference>
<reference evidence="5" key="1">
    <citation type="submission" date="2020-11" db="EMBL/GenBank/DDBJ databases">
        <title>Isolation and identification of active actinomycetes.</title>
        <authorList>
            <person name="Sun X."/>
        </authorList>
    </citation>
    <scope>NUCLEOTIDE SEQUENCE</scope>
    <source>
        <strain evidence="5">NEAU-A11</strain>
    </source>
</reference>
<keyword evidence="6" id="KW-1185">Reference proteome</keyword>
<dbReference type="PANTHER" id="PTHR30146">
    <property type="entry name" value="LACI-RELATED TRANSCRIPTIONAL REPRESSOR"/>
    <property type="match status" value="1"/>
</dbReference>
<evidence type="ECO:0000256" key="1">
    <source>
        <dbReference type="ARBA" id="ARBA00023015"/>
    </source>
</evidence>
<name>A0A931CL32_9ACTN</name>
<feature type="domain" description="HTH lacI-type" evidence="4">
    <location>
        <begin position="12"/>
        <end position="50"/>
    </location>
</feature>